<accession>A0A0S2I1V5</accession>
<gene>
    <name evidence="4" type="primary">cysK_2</name>
    <name evidence="4" type="ORF">L21SP5_02722</name>
</gene>
<dbReference type="RefSeq" id="WP_057953727.1">
    <property type="nucleotide sequence ID" value="NZ_CP013118.1"/>
</dbReference>
<name>A0A0S2I1V5_9BACT</name>
<dbReference type="InterPro" id="IPR001926">
    <property type="entry name" value="TrpB-like_PALP"/>
</dbReference>
<proteinExistence type="predicted"/>
<comment type="cofactor">
    <cofactor evidence="1">
        <name>pyridoxal 5'-phosphate</name>
        <dbReference type="ChEBI" id="CHEBI:597326"/>
    </cofactor>
</comment>
<evidence type="ECO:0000313" key="5">
    <source>
        <dbReference type="Proteomes" id="UP000064893"/>
    </source>
</evidence>
<dbReference type="OrthoDB" id="9767775at2"/>
<keyword evidence="2" id="KW-0663">Pyridoxal phosphate</keyword>
<dbReference type="AlphaFoldDB" id="A0A0S2I1V5"/>
<dbReference type="PANTHER" id="PTHR10314">
    <property type="entry name" value="CYSTATHIONINE BETA-SYNTHASE"/>
    <property type="match status" value="1"/>
</dbReference>
<evidence type="ECO:0000313" key="4">
    <source>
        <dbReference type="EMBL" id="ALO16345.1"/>
    </source>
</evidence>
<evidence type="ECO:0000259" key="3">
    <source>
        <dbReference type="Pfam" id="PF00291"/>
    </source>
</evidence>
<dbReference type="STRING" id="1307839.L21SP5_02722"/>
<dbReference type="Proteomes" id="UP000064893">
    <property type="component" value="Chromosome"/>
</dbReference>
<protein>
    <submittedName>
        <fullName evidence="4">Cysteine synthase</fullName>
        <ecNumber evidence="4">2.5.1.47</ecNumber>
    </submittedName>
</protein>
<dbReference type="InterPro" id="IPR050214">
    <property type="entry name" value="Cys_Synth/Cystath_Beta-Synth"/>
</dbReference>
<feature type="domain" description="Tryptophan synthase beta chain-like PALP" evidence="3">
    <location>
        <begin position="105"/>
        <end position="334"/>
    </location>
</feature>
<keyword evidence="4" id="KW-0808">Transferase</keyword>
<dbReference type="EMBL" id="CP013118">
    <property type="protein sequence ID" value="ALO16345.1"/>
    <property type="molecule type" value="Genomic_DNA"/>
</dbReference>
<sequence>MISLTDKVTNEKALENAVQRFKERNIILPTFEQQRHPDLIPGKIKDQLKDVGLWEINPLNLFRITWKNEPTEKGGLYGDVNYLELPPEITGVKAKIVLLIGKWFPTGAHKVGAAYGCLAPRITTGEYDPTYHKAVWPSTGNYCRGGAFDSKLMGTESVAILPEEMSQERFSWLRDEIGSEVIATPGCESNVKEIYDKCWEIRRTRPDCMIFNQFDEFGNAVWHYHTTGKAIEEVYSAVKPQNGRLAAYVSATGSAGTIAAGDYLRTVAPHLKVVASEALQCPTLLRNGFGGHRIEGIGDKHVPWIHNVKNTDMVTAIDDEDCMRILRLFNEPEGLKYLKSQGIDEEIIKELHLIGISGIGNLLSAIKTAKYYEMTEEDVIITVATDSADMYRSRLDEQKESNGKYSEIEAAKDFEKCIFGTTVDHTKEFGYYDRKNIHNLKYFTWIEQQAKELEDLNQLWDDRAIWDKIFNQVYRWDELINEFNDRTGLLK</sequence>
<dbReference type="PATRIC" id="fig|1307839.3.peg.2859"/>
<organism evidence="4 5">
    <name type="scientific">Salinivirga cyanobacteriivorans</name>
    <dbReference type="NCBI Taxonomy" id="1307839"/>
    <lineage>
        <taxon>Bacteria</taxon>
        <taxon>Pseudomonadati</taxon>
        <taxon>Bacteroidota</taxon>
        <taxon>Bacteroidia</taxon>
        <taxon>Bacteroidales</taxon>
        <taxon>Salinivirgaceae</taxon>
        <taxon>Salinivirga</taxon>
    </lineage>
</organism>
<dbReference type="Gene3D" id="3.40.50.1100">
    <property type="match status" value="2"/>
</dbReference>
<keyword evidence="5" id="KW-1185">Reference proteome</keyword>
<dbReference type="EC" id="2.5.1.47" evidence="4"/>
<dbReference type="GO" id="GO:0004124">
    <property type="term" value="F:cysteine synthase activity"/>
    <property type="evidence" value="ECO:0007669"/>
    <property type="project" value="UniProtKB-EC"/>
</dbReference>
<evidence type="ECO:0000256" key="1">
    <source>
        <dbReference type="ARBA" id="ARBA00001933"/>
    </source>
</evidence>
<evidence type="ECO:0000256" key="2">
    <source>
        <dbReference type="ARBA" id="ARBA00022898"/>
    </source>
</evidence>
<dbReference type="SUPFAM" id="SSF53686">
    <property type="entry name" value="Tryptophan synthase beta subunit-like PLP-dependent enzymes"/>
    <property type="match status" value="1"/>
</dbReference>
<dbReference type="Pfam" id="PF00291">
    <property type="entry name" value="PALP"/>
    <property type="match status" value="1"/>
</dbReference>
<dbReference type="InterPro" id="IPR036052">
    <property type="entry name" value="TrpB-like_PALP_sf"/>
</dbReference>
<reference evidence="4 5" key="1">
    <citation type="submission" date="2015-11" db="EMBL/GenBank/DDBJ databases">
        <title>Description and complete genome sequence of a novel strain predominating in hypersaline microbial mats and representing a new family of the Bacteriodetes phylum.</title>
        <authorList>
            <person name="Spring S."/>
            <person name="Bunk B."/>
            <person name="Sproer C."/>
            <person name="Klenk H.-P."/>
        </authorList>
    </citation>
    <scope>NUCLEOTIDE SEQUENCE [LARGE SCALE GENOMIC DNA]</scope>
    <source>
        <strain evidence="4 5">L21-Spi-D4</strain>
    </source>
</reference>
<dbReference type="KEGG" id="blq:L21SP5_02722"/>